<reference evidence="10" key="1">
    <citation type="submission" date="2021-01" db="EMBL/GenBank/DDBJ databases">
        <authorList>
            <person name="Corre E."/>
            <person name="Pelletier E."/>
            <person name="Niang G."/>
            <person name="Scheremetjew M."/>
            <person name="Finn R."/>
            <person name="Kale V."/>
            <person name="Holt S."/>
            <person name="Cochrane G."/>
            <person name="Meng A."/>
            <person name="Brown T."/>
            <person name="Cohen L."/>
        </authorList>
    </citation>
    <scope>NUCLEOTIDE SEQUENCE</scope>
    <source>
        <strain evidence="10">WS</strain>
    </source>
</reference>
<dbReference type="InterPro" id="IPR016163">
    <property type="entry name" value="Ald_DH_C"/>
</dbReference>
<evidence type="ECO:0000256" key="4">
    <source>
        <dbReference type="ARBA" id="ARBA00023027"/>
    </source>
</evidence>
<dbReference type="UniPathway" id="UPA00261">
    <property type="reaction ID" value="UER00374"/>
</dbReference>
<dbReference type="EMBL" id="HBGD01010332">
    <property type="protein sequence ID" value="CAD9085232.1"/>
    <property type="molecule type" value="Transcribed_RNA"/>
</dbReference>
<evidence type="ECO:0000256" key="7">
    <source>
        <dbReference type="RuleBase" id="RU366016"/>
    </source>
</evidence>
<keyword evidence="5 7" id="KW-0642">Proline metabolism</keyword>
<organism evidence="10">
    <name type="scientific">Percolomonas cosmopolitus</name>
    <dbReference type="NCBI Taxonomy" id="63605"/>
    <lineage>
        <taxon>Eukaryota</taxon>
        <taxon>Discoba</taxon>
        <taxon>Heterolobosea</taxon>
        <taxon>Tetramitia</taxon>
        <taxon>Eutetramitia</taxon>
        <taxon>Percolomonadidae</taxon>
        <taxon>Percolomonas</taxon>
    </lineage>
</organism>
<comment type="pathway">
    <text evidence="1 7">Amino-acid degradation; L-proline degradation into L-glutamate; L-glutamate from L-proline: step 2/2.</text>
</comment>
<dbReference type="CDD" id="cd07123">
    <property type="entry name" value="ALDH_F4-17_P5CDH"/>
    <property type="match status" value="1"/>
</dbReference>
<comment type="similarity">
    <text evidence="2 7">Belongs to the aldehyde dehydrogenase family.</text>
</comment>
<evidence type="ECO:0000259" key="9">
    <source>
        <dbReference type="Pfam" id="PF00171"/>
    </source>
</evidence>
<dbReference type="GO" id="GO:0005759">
    <property type="term" value="C:mitochondrial matrix"/>
    <property type="evidence" value="ECO:0007669"/>
    <property type="project" value="TreeGrafter"/>
</dbReference>
<dbReference type="Gene3D" id="3.40.309.10">
    <property type="entry name" value="Aldehyde Dehydrogenase, Chain A, domain 2"/>
    <property type="match status" value="1"/>
</dbReference>
<evidence type="ECO:0000256" key="5">
    <source>
        <dbReference type="ARBA" id="ARBA00023062"/>
    </source>
</evidence>
<dbReference type="SUPFAM" id="SSF53720">
    <property type="entry name" value="ALDH-like"/>
    <property type="match status" value="1"/>
</dbReference>
<dbReference type="EC" id="1.2.1.88" evidence="7"/>
<comment type="catalytic activity">
    <reaction evidence="6 7">
        <text>L-glutamate 5-semialdehyde + NAD(+) + H2O = L-glutamate + NADH + 2 H(+)</text>
        <dbReference type="Rhea" id="RHEA:30235"/>
        <dbReference type="ChEBI" id="CHEBI:15377"/>
        <dbReference type="ChEBI" id="CHEBI:15378"/>
        <dbReference type="ChEBI" id="CHEBI:29985"/>
        <dbReference type="ChEBI" id="CHEBI:57540"/>
        <dbReference type="ChEBI" id="CHEBI:57945"/>
        <dbReference type="ChEBI" id="CHEBI:58066"/>
        <dbReference type="EC" id="1.2.1.88"/>
    </reaction>
</comment>
<sequence>MFRSFNTLRRSIHYSKQFTGAVTIPSVQNEPFKHYAKGSQEREQLYEECQKYLSPDYKPVEIPVIINGKEIKTGNTYKREFPADRSKTLFVGHKATKELIAEAIESSLEVKSKWEALPMDQRASIFLKAADMISGKYRYKVMAATMMGQGKTAWQAEIDSAVETIDFLRFNAKYAEDIYKVQPVHHAPGSWNKLDYRPLEGFVAAISPFNFTAIGANLCCSPLQMGNVVAWKPAHTSLLSNYIIYDILREAGLPDGVLQFLPSNGPDFSEVALNHRDLAGLHFTGSTKTFNLLQRNIANNLENYRAYPRVVGETGGKNFHLCHPSANIDNFVNNSLRGAFEYSGQKCSATSRAYVPASKWEEVRTKLVEGAKELTVGQPQDYSSFLSCVIDEASFDKISGYIDRAKQDPDCEIIAGGDFSKDKGYFVQPTIIFTKNPKSETMREEIFGPVLTVCVYEDSKLDETLDLIDGTSNYGLTGSIFSTDREALMYCSSRLRHAAGNMYWNDKSTGAVVGNQPFGGSRQSGTNDKAGSMFNLLRWISVRSIKENFVDISSTQYPSTQA</sequence>
<name>A0A7S1PJ73_9EUKA</name>
<evidence type="ECO:0000313" key="10">
    <source>
        <dbReference type="EMBL" id="CAD9085232.1"/>
    </source>
</evidence>
<proteinExistence type="inferred from homology"/>
<dbReference type="AlphaFoldDB" id="A0A7S1PJ73"/>
<dbReference type="InterPro" id="IPR016161">
    <property type="entry name" value="Ald_DH/histidinol_DH"/>
</dbReference>
<evidence type="ECO:0000256" key="3">
    <source>
        <dbReference type="ARBA" id="ARBA00023002"/>
    </source>
</evidence>
<dbReference type="PROSITE" id="PS00070">
    <property type="entry name" value="ALDEHYDE_DEHYDR_CYS"/>
    <property type="match status" value="1"/>
</dbReference>
<dbReference type="NCBIfam" id="TIGR01236">
    <property type="entry name" value="D1pyr5carbox1"/>
    <property type="match status" value="1"/>
</dbReference>
<dbReference type="Gene3D" id="3.40.605.10">
    <property type="entry name" value="Aldehyde Dehydrogenase, Chain A, domain 1"/>
    <property type="match status" value="1"/>
</dbReference>
<accession>A0A7S1PJ73</accession>
<dbReference type="InterPro" id="IPR016160">
    <property type="entry name" value="Ald_DH_CS_CYS"/>
</dbReference>
<dbReference type="FunFam" id="3.40.605.10:FF:000006">
    <property type="entry name" value="1-pyrroline-5-carboxylate dehydrogenase"/>
    <property type="match status" value="1"/>
</dbReference>
<evidence type="ECO:0000256" key="2">
    <source>
        <dbReference type="ARBA" id="ARBA00009986"/>
    </source>
</evidence>
<dbReference type="FunFam" id="3.40.309.10:FF:000005">
    <property type="entry name" value="1-pyrroline-5-carboxylate dehydrogenase 1"/>
    <property type="match status" value="1"/>
</dbReference>
<keyword evidence="4 7" id="KW-0520">NAD</keyword>
<keyword evidence="3 7" id="KW-0560">Oxidoreductase</keyword>
<dbReference type="InterPro" id="IPR016162">
    <property type="entry name" value="Ald_DH_N"/>
</dbReference>
<protein>
    <recommendedName>
        <fullName evidence="7 8">Multifunctional fusion protein</fullName>
    </recommendedName>
    <domain>
        <recommendedName>
            <fullName evidence="8">Delta-1-pyrroline-5-carboxylate dehydrogenase</fullName>
            <shortName evidence="8">P5C dehydrogenase</shortName>
        </recommendedName>
        <alternativeName>
            <fullName evidence="7">L-glutamate gamma-semialdehyde dehydrogenase</fullName>
        </alternativeName>
    </domain>
    <domain>
        <recommendedName>
            <fullName evidence="7">L-glutamate gamma-semialdehyde dehydrogenase</fullName>
            <ecNumber evidence="7">1.2.1.88</ecNumber>
        </recommendedName>
    </domain>
</protein>
<evidence type="ECO:0000256" key="6">
    <source>
        <dbReference type="ARBA" id="ARBA00048142"/>
    </source>
</evidence>
<feature type="domain" description="Aldehyde dehydrogenase" evidence="9">
    <location>
        <begin position="77"/>
        <end position="532"/>
    </location>
</feature>
<dbReference type="InterPro" id="IPR050485">
    <property type="entry name" value="Proline_metab_enzyme"/>
</dbReference>
<gene>
    <name evidence="10" type="ORF">PCOS0759_LOCUS8486</name>
</gene>
<dbReference type="PANTHER" id="PTHR42862">
    <property type="entry name" value="DELTA-1-PYRROLINE-5-CARBOXYLATE DEHYDROGENASE 1, ISOFORM A-RELATED"/>
    <property type="match status" value="1"/>
</dbReference>
<dbReference type="PANTHER" id="PTHR42862:SF1">
    <property type="entry name" value="DELTA-1-PYRROLINE-5-CARBOXYLATE DEHYDROGENASE 2, ISOFORM A-RELATED"/>
    <property type="match status" value="1"/>
</dbReference>
<dbReference type="InterPro" id="IPR005931">
    <property type="entry name" value="P5CDH/ALDH4A1"/>
</dbReference>
<dbReference type="GO" id="GO:0003842">
    <property type="term" value="F:L-glutamate gamma-semialdehyde dehydrogenase activity"/>
    <property type="evidence" value="ECO:0007669"/>
    <property type="project" value="UniProtKB-UniRule"/>
</dbReference>
<dbReference type="Pfam" id="PF00171">
    <property type="entry name" value="Aldedh"/>
    <property type="match status" value="1"/>
</dbReference>
<evidence type="ECO:0000256" key="8">
    <source>
        <dbReference type="RuleBase" id="RU366030"/>
    </source>
</evidence>
<evidence type="ECO:0000256" key="1">
    <source>
        <dbReference type="ARBA" id="ARBA00004786"/>
    </source>
</evidence>
<dbReference type="GO" id="GO:0010133">
    <property type="term" value="P:L-proline catabolic process to L-glutamate"/>
    <property type="evidence" value="ECO:0007669"/>
    <property type="project" value="UniProtKB-UniRule"/>
</dbReference>
<dbReference type="InterPro" id="IPR015590">
    <property type="entry name" value="Aldehyde_DH_dom"/>
</dbReference>